<organism evidence="9 10">
    <name type="scientific">Terriglobus saanensis (strain ATCC BAA-1853 / DSM 23119 / SP1PR4)</name>
    <dbReference type="NCBI Taxonomy" id="401053"/>
    <lineage>
        <taxon>Bacteria</taxon>
        <taxon>Pseudomonadati</taxon>
        <taxon>Acidobacteriota</taxon>
        <taxon>Terriglobia</taxon>
        <taxon>Terriglobales</taxon>
        <taxon>Acidobacteriaceae</taxon>
        <taxon>Terriglobus</taxon>
    </lineage>
</organism>
<evidence type="ECO:0000256" key="4">
    <source>
        <dbReference type="ARBA" id="ARBA00022448"/>
    </source>
</evidence>
<dbReference type="KEGG" id="tsa:AciPR4_1814"/>
<dbReference type="InterPro" id="IPR051472">
    <property type="entry name" value="T3SS_Stator/FliH"/>
</dbReference>
<comment type="similarity">
    <text evidence="2">Belongs to the FliH family.</text>
</comment>
<evidence type="ECO:0000256" key="3">
    <source>
        <dbReference type="ARBA" id="ARBA00016507"/>
    </source>
</evidence>
<keyword evidence="9" id="KW-0969">Cilium</keyword>
<keyword evidence="4" id="KW-0813">Transport</keyword>
<protein>
    <recommendedName>
        <fullName evidence="3">Flagellar assembly protein FliH</fullName>
    </recommendedName>
</protein>
<reference evidence="9 10" key="1">
    <citation type="journal article" date="2012" name="Stand. Genomic Sci.">
        <title>Complete genome sequence of Terriglobus saanensis type strain SP1PR4(T), an Acidobacteria from tundra soil.</title>
        <authorList>
            <person name="Rawat S.R."/>
            <person name="Mannisto M.K."/>
            <person name="Starovoytov V."/>
            <person name="Goodwin L."/>
            <person name="Nolan M."/>
            <person name="Hauser L."/>
            <person name="Land M."/>
            <person name="Davenport K.W."/>
            <person name="Woyke T."/>
            <person name="Haggblom M.M."/>
        </authorList>
    </citation>
    <scope>NUCLEOTIDE SEQUENCE</scope>
    <source>
        <strain evidence="10">ATCC BAA-1853 / DSM 23119 / SP1PR4</strain>
    </source>
</reference>
<evidence type="ECO:0000313" key="10">
    <source>
        <dbReference type="Proteomes" id="UP000006844"/>
    </source>
</evidence>
<keyword evidence="9" id="KW-0282">Flagellum</keyword>
<dbReference type="HOGENOM" id="CLU_062625_1_1_0"/>
<keyword evidence="10" id="KW-1185">Reference proteome</keyword>
<evidence type="ECO:0000256" key="7">
    <source>
        <dbReference type="ARBA" id="ARBA00023225"/>
    </source>
</evidence>
<name>E8V4Z2_TERSS</name>
<dbReference type="InterPro" id="IPR018035">
    <property type="entry name" value="Flagellar_FliH/T3SS_HrpE"/>
</dbReference>
<dbReference type="STRING" id="401053.AciPR4_1814"/>
<keyword evidence="6" id="KW-0653">Protein transport</keyword>
<sequence length="219" mass="24444">MTSHSEQTWVNEAPFLPEGVSPLVFRCLDPEGEDRYAIAQAPEPVEETVVEVLSPPRQPEAIEIASTEMLEAAFELKLNEERASLSRTLENFTEERRKYFEGVEGEVVRLSLAIAERVLHREVEMDPLLLAGAARVALDNVADRSGVILRVSSSEVDAWTQRMGQSPDPPELVGDHSLTKGECVLETRMGTIDLGIRAQLKEIERGFFDLMLRRPAFGV</sequence>
<dbReference type="EMBL" id="CP002467">
    <property type="protein sequence ID" value="ADV82620.1"/>
    <property type="molecule type" value="Genomic_DNA"/>
</dbReference>
<evidence type="ECO:0000259" key="8">
    <source>
        <dbReference type="Pfam" id="PF02108"/>
    </source>
</evidence>
<dbReference type="eggNOG" id="COG1317">
    <property type="taxonomic scope" value="Bacteria"/>
</dbReference>
<accession>E8V4Z2</accession>
<keyword evidence="5" id="KW-1005">Bacterial flagellum biogenesis</keyword>
<feature type="domain" description="Flagellar assembly protein FliH/Type III secretion system HrpE" evidence="8">
    <location>
        <begin position="80"/>
        <end position="202"/>
    </location>
</feature>
<dbReference type="PANTHER" id="PTHR34982">
    <property type="entry name" value="YOP PROTEINS TRANSLOCATION PROTEIN L"/>
    <property type="match status" value="1"/>
</dbReference>
<evidence type="ECO:0000256" key="1">
    <source>
        <dbReference type="ARBA" id="ARBA00003041"/>
    </source>
</evidence>
<dbReference type="AlphaFoldDB" id="E8V4Z2"/>
<gene>
    <name evidence="9" type="ordered locus">AciPR4_1814</name>
</gene>
<keyword evidence="9" id="KW-0966">Cell projection</keyword>
<dbReference type="GO" id="GO:0005829">
    <property type="term" value="C:cytosol"/>
    <property type="evidence" value="ECO:0007669"/>
    <property type="project" value="TreeGrafter"/>
</dbReference>
<keyword evidence="7" id="KW-1006">Bacterial flagellum protein export</keyword>
<dbReference type="Proteomes" id="UP000006844">
    <property type="component" value="Chromosome"/>
</dbReference>
<evidence type="ECO:0000313" key="9">
    <source>
        <dbReference type="EMBL" id="ADV82620.1"/>
    </source>
</evidence>
<evidence type="ECO:0000256" key="2">
    <source>
        <dbReference type="ARBA" id="ARBA00006602"/>
    </source>
</evidence>
<dbReference type="GO" id="GO:0015031">
    <property type="term" value="P:protein transport"/>
    <property type="evidence" value="ECO:0007669"/>
    <property type="project" value="UniProtKB-KW"/>
</dbReference>
<dbReference type="Pfam" id="PF02108">
    <property type="entry name" value="FliH"/>
    <property type="match status" value="1"/>
</dbReference>
<proteinExistence type="inferred from homology"/>
<evidence type="ECO:0000256" key="5">
    <source>
        <dbReference type="ARBA" id="ARBA00022795"/>
    </source>
</evidence>
<evidence type="ECO:0000256" key="6">
    <source>
        <dbReference type="ARBA" id="ARBA00022927"/>
    </source>
</evidence>
<comment type="function">
    <text evidence="1">Needed for flagellar regrowth and assembly.</text>
</comment>
<dbReference type="PANTHER" id="PTHR34982:SF1">
    <property type="entry name" value="FLAGELLAR ASSEMBLY PROTEIN FLIH"/>
    <property type="match status" value="1"/>
</dbReference>
<dbReference type="GO" id="GO:0044781">
    <property type="term" value="P:bacterial-type flagellum organization"/>
    <property type="evidence" value="ECO:0007669"/>
    <property type="project" value="UniProtKB-KW"/>
</dbReference>